<reference evidence="14" key="1">
    <citation type="submission" date="2019-07" db="EMBL/GenBank/DDBJ databases">
        <authorList>
            <person name="Wongkuna S."/>
            <person name="Scaria J."/>
        </authorList>
    </citation>
    <scope>NUCLEOTIDE SEQUENCE [LARGE SCALE GENOMIC DNA]</scope>
    <source>
        <strain evidence="14">SW178</strain>
    </source>
</reference>
<feature type="transmembrane region" description="Helical" evidence="13">
    <location>
        <begin position="192"/>
        <end position="212"/>
    </location>
</feature>
<accession>A0A5M9HT10</accession>
<sequence length="448" mass="49422">MTTDMTEGRIIPQLTEFTIPLVLGNLFQLTYNAADSVIVGKFVGDDALAAVGTAGPVMNMVILFISGMCMGAGILMSTQYGAKKYDQLERQISTTMLGGLAFSAVVAVLLVLFAYPLLNLLQVPGDIIHSAAVYLRIVFVGLVFTFIYNFFSNTLRALGDSKVPLYFLIISAILNVMLDLLFVVVMKWGVPGSAAATVLSEALCCLFCMIYIKRKIPILCLGKKWKVFDISILWRTFTYGITSALQQMCIQLGKICVQTVVNVQGVAFIAAFTAINRVDDFAMTPQQNIAHAATTFMAQNKGAGKIRRMKRGFLSSIILQAVYTSVIAVVVFVLSRPIMQLFVSDGSEEVIRLGVSYLQLIAFMYFMPSATNIIQGFFRGLGDLKVTLISTILNMSARFLSAWLMIHVMGGGFECLAWANFVGWIAMLAFQVPMILTRWRKETELFEK</sequence>
<dbReference type="GO" id="GO:0006811">
    <property type="term" value="P:monoatomic ion transport"/>
    <property type="evidence" value="ECO:0007669"/>
    <property type="project" value="UniProtKB-KW"/>
</dbReference>
<feature type="transmembrane region" description="Helical" evidence="13">
    <location>
        <begin position="127"/>
        <end position="151"/>
    </location>
</feature>
<dbReference type="Proteomes" id="UP000322025">
    <property type="component" value="Unassembled WGS sequence"/>
</dbReference>
<feature type="transmembrane region" description="Helical" evidence="13">
    <location>
        <begin position="97"/>
        <end position="115"/>
    </location>
</feature>
<keyword evidence="11 13" id="KW-0472">Membrane</keyword>
<keyword evidence="15" id="KW-1185">Reference proteome</keyword>
<dbReference type="NCBIfam" id="TIGR00797">
    <property type="entry name" value="matE"/>
    <property type="match status" value="1"/>
</dbReference>
<evidence type="ECO:0000256" key="10">
    <source>
        <dbReference type="ARBA" id="ARBA00023065"/>
    </source>
</evidence>
<dbReference type="GO" id="GO:0015297">
    <property type="term" value="F:antiporter activity"/>
    <property type="evidence" value="ECO:0007669"/>
    <property type="project" value="UniProtKB-KW"/>
</dbReference>
<keyword evidence="8 13" id="KW-0812">Transmembrane</keyword>
<feature type="transmembrane region" description="Helical" evidence="13">
    <location>
        <begin position="57"/>
        <end position="76"/>
    </location>
</feature>
<evidence type="ECO:0000256" key="3">
    <source>
        <dbReference type="ARBA" id="ARBA00010199"/>
    </source>
</evidence>
<evidence type="ECO:0000256" key="2">
    <source>
        <dbReference type="ARBA" id="ARBA00004651"/>
    </source>
</evidence>
<dbReference type="OrthoDB" id="9776324at2"/>
<organism evidence="14 15">
    <name type="scientific">Mediterraneibacter catenae</name>
    <dbReference type="NCBI Taxonomy" id="2594882"/>
    <lineage>
        <taxon>Bacteria</taxon>
        <taxon>Bacillati</taxon>
        <taxon>Bacillota</taxon>
        <taxon>Clostridia</taxon>
        <taxon>Lachnospirales</taxon>
        <taxon>Lachnospiraceae</taxon>
        <taxon>Mediterraneibacter</taxon>
    </lineage>
</organism>
<keyword evidence="10" id="KW-0406">Ion transport</keyword>
<evidence type="ECO:0000256" key="13">
    <source>
        <dbReference type="SAM" id="Phobius"/>
    </source>
</evidence>
<dbReference type="RefSeq" id="WP_087150599.1">
    <property type="nucleotide sequence ID" value="NZ_VMSO01000044.1"/>
</dbReference>
<evidence type="ECO:0000256" key="12">
    <source>
        <dbReference type="ARBA" id="ARBA00031636"/>
    </source>
</evidence>
<evidence type="ECO:0000313" key="15">
    <source>
        <dbReference type="Proteomes" id="UP000322025"/>
    </source>
</evidence>
<dbReference type="InterPro" id="IPR002528">
    <property type="entry name" value="MATE_fam"/>
</dbReference>
<feature type="transmembrane region" description="Helical" evidence="13">
    <location>
        <begin position="354"/>
        <end position="374"/>
    </location>
</feature>
<feature type="transmembrane region" description="Helical" evidence="13">
    <location>
        <begin position="386"/>
        <end position="406"/>
    </location>
</feature>
<proteinExistence type="inferred from homology"/>
<dbReference type="Pfam" id="PF01554">
    <property type="entry name" value="MatE"/>
    <property type="match status" value="2"/>
</dbReference>
<dbReference type="PIRSF" id="PIRSF006603">
    <property type="entry name" value="DinF"/>
    <property type="match status" value="1"/>
</dbReference>
<dbReference type="CDD" id="cd13138">
    <property type="entry name" value="MATE_yoeA_like"/>
    <property type="match status" value="1"/>
</dbReference>
<keyword evidence="6" id="KW-0050">Antiport</keyword>
<comment type="subcellular location">
    <subcellularLocation>
        <location evidence="2">Cell membrane</location>
        <topology evidence="2">Multi-pass membrane protein</topology>
    </subcellularLocation>
</comment>
<dbReference type="GO" id="GO:0042910">
    <property type="term" value="F:xenobiotic transmembrane transporter activity"/>
    <property type="evidence" value="ECO:0007669"/>
    <property type="project" value="InterPro"/>
</dbReference>
<keyword evidence="9 13" id="KW-1133">Transmembrane helix</keyword>
<evidence type="ECO:0000313" key="14">
    <source>
        <dbReference type="EMBL" id="KAA8500130.1"/>
    </source>
</evidence>
<evidence type="ECO:0000256" key="7">
    <source>
        <dbReference type="ARBA" id="ARBA00022475"/>
    </source>
</evidence>
<dbReference type="PANTHER" id="PTHR43298:SF2">
    <property type="entry name" value="FMN_FAD EXPORTER YEEO-RELATED"/>
    <property type="match status" value="1"/>
</dbReference>
<protein>
    <recommendedName>
        <fullName evidence="4">Probable multidrug resistance protein NorM</fullName>
    </recommendedName>
    <alternativeName>
        <fullName evidence="12">Multidrug-efflux transporter</fullName>
    </alternativeName>
</protein>
<keyword evidence="7" id="KW-1003">Cell membrane</keyword>
<evidence type="ECO:0000256" key="6">
    <source>
        <dbReference type="ARBA" id="ARBA00022449"/>
    </source>
</evidence>
<evidence type="ECO:0000256" key="11">
    <source>
        <dbReference type="ARBA" id="ARBA00023136"/>
    </source>
</evidence>
<keyword evidence="5" id="KW-0813">Transport</keyword>
<evidence type="ECO:0000256" key="9">
    <source>
        <dbReference type="ARBA" id="ARBA00022989"/>
    </source>
</evidence>
<evidence type="ECO:0000256" key="5">
    <source>
        <dbReference type="ARBA" id="ARBA00022448"/>
    </source>
</evidence>
<evidence type="ECO:0000256" key="4">
    <source>
        <dbReference type="ARBA" id="ARBA00020268"/>
    </source>
</evidence>
<comment type="similarity">
    <text evidence="3">Belongs to the multi antimicrobial extrusion (MATE) (TC 2.A.66.1) family.</text>
</comment>
<evidence type="ECO:0000256" key="8">
    <source>
        <dbReference type="ARBA" id="ARBA00022692"/>
    </source>
</evidence>
<comment type="caution">
    <text evidence="14">The sequence shown here is derived from an EMBL/GenBank/DDBJ whole genome shotgun (WGS) entry which is preliminary data.</text>
</comment>
<dbReference type="EMBL" id="VMSO01000044">
    <property type="protein sequence ID" value="KAA8500130.1"/>
    <property type="molecule type" value="Genomic_DNA"/>
</dbReference>
<feature type="transmembrane region" description="Helical" evidence="13">
    <location>
        <begin position="418"/>
        <end position="436"/>
    </location>
</feature>
<comment type="function">
    <text evidence="1">Multidrug efflux pump.</text>
</comment>
<evidence type="ECO:0000256" key="1">
    <source>
        <dbReference type="ARBA" id="ARBA00003408"/>
    </source>
</evidence>
<gene>
    <name evidence="14" type="ORF">FNY66_15180</name>
</gene>
<feature type="transmembrane region" description="Helical" evidence="13">
    <location>
        <begin position="163"/>
        <end position="186"/>
    </location>
</feature>
<dbReference type="GO" id="GO:0005886">
    <property type="term" value="C:plasma membrane"/>
    <property type="evidence" value="ECO:0007669"/>
    <property type="project" value="UniProtKB-SubCell"/>
</dbReference>
<feature type="transmembrane region" description="Helical" evidence="13">
    <location>
        <begin position="313"/>
        <end position="334"/>
    </location>
</feature>
<dbReference type="PANTHER" id="PTHR43298">
    <property type="entry name" value="MULTIDRUG RESISTANCE PROTEIN NORM-RELATED"/>
    <property type="match status" value="1"/>
</dbReference>
<dbReference type="AlphaFoldDB" id="A0A5M9HT10"/>
<dbReference type="InterPro" id="IPR050222">
    <property type="entry name" value="MATE_MdtK"/>
</dbReference>
<dbReference type="InterPro" id="IPR048279">
    <property type="entry name" value="MdtK-like"/>
</dbReference>
<name>A0A5M9HT10_9FIRM</name>